<dbReference type="Proteomes" id="UP000799324">
    <property type="component" value="Unassembled WGS sequence"/>
</dbReference>
<dbReference type="GO" id="GO:0016491">
    <property type="term" value="F:oxidoreductase activity"/>
    <property type="evidence" value="ECO:0007669"/>
    <property type="project" value="UniProtKB-KW"/>
</dbReference>
<evidence type="ECO:0000256" key="2">
    <source>
        <dbReference type="ARBA" id="ARBA00023002"/>
    </source>
</evidence>
<sequence length="124" mass="13941">YNSTYSLPPSLQTDNAWAGLFPNTSGFIQNPRIPNETLAIAAFHQLHCLNGLRLAYYNSSYGNNPHVHDHQPSHVRHCIDYLRQSIMCAADANVEPVQQSLGGVTGWNTERNCRDYRGLVTWAN</sequence>
<evidence type="ECO:0000313" key="4">
    <source>
        <dbReference type="EMBL" id="KAF2649810.1"/>
    </source>
</evidence>
<evidence type="ECO:0000313" key="5">
    <source>
        <dbReference type="Proteomes" id="UP000799324"/>
    </source>
</evidence>
<dbReference type="OrthoDB" id="3687641at2759"/>
<dbReference type="PANTHER" id="PTHR33365">
    <property type="entry name" value="YALI0B05434P"/>
    <property type="match status" value="1"/>
</dbReference>
<comment type="similarity">
    <text evidence="3">Belongs to the ustYa family.</text>
</comment>
<accession>A0A6A6SQ97</accession>
<dbReference type="InterPro" id="IPR021765">
    <property type="entry name" value="UstYa-like"/>
</dbReference>
<organism evidence="4 5">
    <name type="scientific">Lophiostoma macrostomum CBS 122681</name>
    <dbReference type="NCBI Taxonomy" id="1314788"/>
    <lineage>
        <taxon>Eukaryota</taxon>
        <taxon>Fungi</taxon>
        <taxon>Dikarya</taxon>
        <taxon>Ascomycota</taxon>
        <taxon>Pezizomycotina</taxon>
        <taxon>Dothideomycetes</taxon>
        <taxon>Pleosporomycetidae</taxon>
        <taxon>Pleosporales</taxon>
        <taxon>Lophiostomataceae</taxon>
        <taxon>Lophiostoma</taxon>
    </lineage>
</organism>
<evidence type="ECO:0000256" key="3">
    <source>
        <dbReference type="ARBA" id="ARBA00035112"/>
    </source>
</evidence>
<dbReference type="EMBL" id="MU004478">
    <property type="protein sequence ID" value="KAF2649810.1"/>
    <property type="molecule type" value="Genomic_DNA"/>
</dbReference>
<keyword evidence="5" id="KW-1185">Reference proteome</keyword>
<dbReference type="Pfam" id="PF11807">
    <property type="entry name" value="UstYa"/>
    <property type="match status" value="1"/>
</dbReference>
<protein>
    <submittedName>
        <fullName evidence="4">Uncharacterized protein</fullName>
    </submittedName>
</protein>
<dbReference type="AlphaFoldDB" id="A0A6A6SQ97"/>
<keyword evidence="2" id="KW-0560">Oxidoreductase</keyword>
<feature type="non-terminal residue" evidence="4">
    <location>
        <position position="1"/>
    </location>
</feature>
<proteinExistence type="inferred from homology"/>
<comment type="pathway">
    <text evidence="1">Mycotoxin biosynthesis.</text>
</comment>
<name>A0A6A6SQ97_9PLEO</name>
<evidence type="ECO:0000256" key="1">
    <source>
        <dbReference type="ARBA" id="ARBA00004685"/>
    </source>
</evidence>
<feature type="non-terminal residue" evidence="4">
    <location>
        <position position="124"/>
    </location>
</feature>
<dbReference type="GO" id="GO:0043386">
    <property type="term" value="P:mycotoxin biosynthetic process"/>
    <property type="evidence" value="ECO:0007669"/>
    <property type="project" value="InterPro"/>
</dbReference>
<reference evidence="4" key="1">
    <citation type="journal article" date="2020" name="Stud. Mycol.">
        <title>101 Dothideomycetes genomes: a test case for predicting lifestyles and emergence of pathogens.</title>
        <authorList>
            <person name="Haridas S."/>
            <person name="Albert R."/>
            <person name="Binder M."/>
            <person name="Bloem J."/>
            <person name="Labutti K."/>
            <person name="Salamov A."/>
            <person name="Andreopoulos B."/>
            <person name="Baker S."/>
            <person name="Barry K."/>
            <person name="Bills G."/>
            <person name="Bluhm B."/>
            <person name="Cannon C."/>
            <person name="Castanera R."/>
            <person name="Culley D."/>
            <person name="Daum C."/>
            <person name="Ezra D."/>
            <person name="Gonzalez J."/>
            <person name="Henrissat B."/>
            <person name="Kuo A."/>
            <person name="Liang C."/>
            <person name="Lipzen A."/>
            <person name="Lutzoni F."/>
            <person name="Magnuson J."/>
            <person name="Mondo S."/>
            <person name="Nolan M."/>
            <person name="Ohm R."/>
            <person name="Pangilinan J."/>
            <person name="Park H.-J."/>
            <person name="Ramirez L."/>
            <person name="Alfaro M."/>
            <person name="Sun H."/>
            <person name="Tritt A."/>
            <person name="Yoshinaga Y."/>
            <person name="Zwiers L.-H."/>
            <person name="Turgeon B."/>
            <person name="Goodwin S."/>
            <person name="Spatafora J."/>
            <person name="Crous P."/>
            <person name="Grigoriev I."/>
        </authorList>
    </citation>
    <scope>NUCLEOTIDE SEQUENCE</scope>
    <source>
        <strain evidence="4">CBS 122681</strain>
    </source>
</reference>
<gene>
    <name evidence="4" type="ORF">K491DRAFT_551596</name>
</gene>
<dbReference type="PANTHER" id="PTHR33365:SF11">
    <property type="entry name" value="TAT PATHWAY SIGNAL SEQUENCE"/>
    <property type="match status" value="1"/>
</dbReference>